<dbReference type="AlphaFoldDB" id="A0A2M8IVY7"/>
<evidence type="ECO:0000313" key="1">
    <source>
        <dbReference type="EMBL" id="PJE34693.1"/>
    </source>
</evidence>
<keyword evidence="2" id="KW-1185">Reference proteome</keyword>
<accession>A0A2M8IVY7</accession>
<protein>
    <submittedName>
        <fullName evidence="1">Uncharacterized protein</fullName>
    </submittedName>
</protein>
<sequence length="245" mass="26890">MELVWQGAVRPMSVTESSRLRRVFKAMLPMRIVCLAAAAGVSRISVLSDELEVMPALPLGDVIDEELGIDVPYGSLLVLCDEDSVTQPMAYEDLSFDMGTAVGKVLLTVLRRGIFPLERENEALYVMACAFDRMARTSEMQNLGLIPGEFSKALAGTLGAYWAGSQLLPQDRCGMIPDCGYLASPELRQYLMMLDPGFAAPAYGQVPSGLLAFSGGPRSFPEWLEQVRDVVNSLLGERRHRLIRS</sequence>
<name>A0A2M8IVY7_9RHOB</name>
<dbReference type="Proteomes" id="UP000231553">
    <property type="component" value="Unassembled WGS sequence"/>
</dbReference>
<comment type="caution">
    <text evidence="1">The sequence shown here is derived from an EMBL/GenBank/DDBJ whole genome shotgun (WGS) entry which is preliminary data.</text>
</comment>
<proteinExistence type="predicted"/>
<dbReference type="EMBL" id="PGTB01000150">
    <property type="protein sequence ID" value="PJE34693.1"/>
    <property type="molecule type" value="Genomic_DNA"/>
</dbReference>
<gene>
    <name evidence="1" type="ORF">CVM52_20950</name>
</gene>
<organism evidence="1 2">
    <name type="scientific">Pseudooceanicola lipolyticus</name>
    <dbReference type="NCBI Taxonomy" id="2029104"/>
    <lineage>
        <taxon>Bacteria</taxon>
        <taxon>Pseudomonadati</taxon>
        <taxon>Pseudomonadota</taxon>
        <taxon>Alphaproteobacteria</taxon>
        <taxon>Rhodobacterales</taxon>
        <taxon>Paracoccaceae</taxon>
        <taxon>Pseudooceanicola</taxon>
    </lineage>
</organism>
<evidence type="ECO:0000313" key="2">
    <source>
        <dbReference type="Proteomes" id="UP000231553"/>
    </source>
</evidence>
<reference evidence="1 2" key="1">
    <citation type="journal article" date="2018" name="Int. J. Syst. Evol. Microbiol.">
        <title>Pseudooceanicola lipolyticus sp. nov., a marine alphaproteobacterium, reclassification of Oceanicola flagellatus as Pseudooceanicola flagellatus comb. nov. and emended description of the genus Pseudooceanicola.</title>
        <authorList>
            <person name="Huang M.-M."/>
            <person name="Guo L.-L."/>
            <person name="Wu Y.-H."/>
            <person name="Lai Q.-L."/>
            <person name="Shao Z.-Z."/>
            <person name="Wang C.-S."/>
            <person name="Wu M."/>
            <person name="Xu X.-W."/>
        </authorList>
    </citation>
    <scope>NUCLEOTIDE SEQUENCE [LARGE SCALE GENOMIC DNA]</scope>
    <source>
        <strain evidence="1 2">157</strain>
    </source>
</reference>